<sequence>MDYDITSVLLNPPDCFAKGNNGGLRTSQLYDMLELWKCMKTLLEGYHYRTEQARNNGIFDGCTVCIDDGETEERLLEEWTSYLLTMGPKVVLEMAEYANDAGSAGFALAKVNGWSRWAPPARHASRRDFLDEPVSRLYEERVAAMALQEQDPSEAKLKEISRKRVATLAAEITLARQSSSFRLRPVIDMQMEQAKGDVSRSNSTSGIMPARGVQTPLHARQAAFRHSAPPQTRSQAVTLWSPRHISPIIEDRVETFNRLSPVPSDVGLAEDPVERAVPQIVDMGFTASQARLALRMSDAGGNLRLDRAVDILLSGQA</sequence>
<name>A0A6A6PII1_9PEZI</name>
<dbReference type="GeneID" id="54476704"/>
<proteinExistence type="predicted"/>
<dbReference type="EMBL" id="MU001641">
    <property type="protein sequence ID" value="KAF2479524.1"/>
    <property type="molecule type" value="Genomic_DNA"/>
</dbReference>
<dbReference type="InterPro" id="IPR009060">
    <property type="entry name" value="UBA-like_sf"/>
</dbReference>
<dbReference type="OrthoDB" id="5376710at2759"/>
<evidence type="ECO:0000259" key="1">
    <source>
        <dbReference type="PROSITE" id="PS50030"/>
    </source>
</evidence>
<feature type="domain" description="UBA" evidence="1">
    <location>
        <begin position="271"/>
        <end position="315"/>
    </location>
</feature>
<dbReference type="PROSITE" id="PS50030">
    <property type="entry name" value="UBA"/>
    <property type="match status" value="1"/>
</dbReference>
<evidence type="ECO:0000313" key="3">
    <source>
        <dbReference type="Proteomes" id="UP000799767"/>
    </source>
</evidence>
<organism evidence="2 3">
    <name type="scientific">Neohortaea acidophila</name>
    <dbReference type="NCBI Taxonomy" id="245834"/>
    <lineage>
        <taxon>Eukaryota</taxon>
        <taxon>Fungi</taxon>
        <taxon>Dikarya</taxon>
        <taxon>Ascomycota</taxon>
        <taxon>Pezizomycotina</taxon>
        <taxon>Dothideomycetes</taxon>
        <taxon>Dothideomycetidae</taxon>
        <taxon>Mycosphaerellales</taxon>
        <taxon>Teratosphaeriaceae</taxon>
        <taxon>Neohortaea</taxon>
    </lineage>
</organism>
<dbReference type="SUPFAM" id="SSF46934">
    <property type="entry name" value="UBA-like"/>
    <property type="match status" value="1"/>
</dbReference>
<dbReference type="Proteomes" id="UP000799767">
    <property type="component" value="Unassembled WGS sequence"/>
</dbReference>
<dbReference type="RefSeq" id="XP_033586094.1">
    <property type="nucleotide sequence ID" value="XM_033735702.1"/>
</dbReference>
<reference evidence="2" key="1">
    <citation type="journal article" date="2020" name="Stud. Mycol.">
        <title>101 Dothideomycetes genomes: a test case for predicting lifestyles and emergence of pathogens.</title>
        <authorList>
            <person name="Haridas S."/>
            <person name="Albert R."/>
            <person name="Binder M."/>
            <person name="Bloem J."/>
            <person name="Labutti K."/>
            <person name="Salamov A."/>
            <person name="Andreopoulos B."/>
            <person name="Baker S."/>
            <person name="Barry K."/>
            <person name="Bills G."/>
            <person name="Bluhm B."/>
            <person name="Cannon C."/>
            <person name="Castanera R."/>
            <person name="Culley D."/>
            <person name="Daum C."/>
            <person name="Ezra D."/>
            <person name="Gonzalez J."/>
            <person name="Henrissat B."/>
            <person name="Kuo A."/>
            <person name="Liang C."/>
            <person name="Lipzen A."/>
            <person name="Lutzoni F."/>
            <person name="Magnuson J."/>
            <person name="Mondo S."/>
            <person name="Nolan M."/>
            <person name="Ohm R."/>
            <person name="Pangilinan J."/>
            <person name="Park H.-J."/>
            <person name="Ramirez L."/>
            <person name="Alfaro M."/>
            <person name="Sun H."/>
            <person name="Tritt A."/>
            <person name="Yoshinaga Y."/>
            <person name="Zwiers L.-H."/>
            <person name="Turgeon B."/>
            <person name="Goodwin S."/>
            <person name="Spatafora J."/>
            <person name="Crous P."/>
            <person name="Grigoriev I."/>
        </authorList>
    </citation>
    <scope>NUCLEOTIDE SEQUENCE</scope>
    <source>
        <strain evidence="2">CBS 113389</strain>
    </source>
</reference>
<protein>
    <recommendedName>
        <fullName evidence="1">UBA domain-containing protein</fullName>
    </recommendedName>
</protein>
<dbReference type="InterPro" id="IPR015940">
    <property type="entry name" value="UBA"/>
</dbReference>
<gene>
    <name evidence="2" type="ORF">BDY17DRAFT_313331</name>
</gene>
<accession>A0A6A6PII1</accession>
<dbReference type="AlphaFoldDB" id="A0A6A6PII1"/>
<dbReference type="Gene3D" id="1.10.8.10">
    <property type="entry name" value="DNA helicase RuvA subunit, C-terminal domain"/>
    <property type="match status" value="1"/>
</dbReference>
<keyword evidence="3" id="KW-1185">Reference proteome</keyword>
<evidence type="ECO:0000313" key="2">
    <source>
        <dbReference type="EMBL" id="KAF2479524.1"/>
    </source>
</evidence>